<protein>
    <submittedName>
        <fullName evidence="1">Uncharacterized protein</fullName>
    </submittedName>
</protein>
<comment type="caution">
    <text evidence="1">The sequence shown here is derived from an EMBL/GenBank/DDBJ whole genome shotgun (WGS) entry which is preliminary data.</text>
</comment>
<dbReference type="AlphaFoldDB" id="A0A4Y2B425"/>
<sequence>MNTVRCLSIDCLPNVNAPMTVEGRGLLLLLSNRSDLNQIRSMRSFTFINSNTKSGRLSRGTNTLPLVWCGSLKVPAQVSPSSSDCCSKLRGPSQNCPRVASKRDVNITKTHESEYGFELTPVGVLQN</sequence>
<keyword evidence="2" id="KW-1185">Reference proteome</keyword>
<gene>
    <name evidence="1" type="ORF">AVEN_95995_1</name>
</gene>
<organism evidence="1 2">
    <name type="scientific">Araneus ventricosus</name>
    <name type="common">Orbweaver spider</name>
    <name type="synonym">Epeira ventricosa</name>
    <dbReference type="NCBI Taxonomy" id="182803"/>
    <lineage>
        <taxon>Eukaryota</taxon>
        <taxon>Metazoa</taxon>
        <taxon>Ecdysozoa</taxon>
        <taxon>Arthropoda</taxon>
        <taxon>Chelicerata</taxon>
        <taxon>Arachnida</taxon>
        <taxon>Araneae</taxon>
        <taxon>Araneomorphae</taxon>
        <taxon>Entelegynae</taxon>
        <taxon>Araneoidea</taxon>
        <taxon>Araneidae</taxon>
        <taxon>Araneus</taxon>
    </lineage>
</organism>
<dbReference type="Proteomes" id="UP000499080">
    <property type="component" value="Unassembled WGS sequence"/>
</dbReference>
<evidence type="ECO:0000313" key="1">
    <source>
        <dbReference type="EMBL" id="GBL86748.1"/>
    </source>
</evidence>
<evidence type="ECO:0000313" key="2">
    <source>
        <dbReference type="Proteomes" id="UP000499080"/>
    </source>
</evidence>
<reference evidence="1 2" key="1">
    <citation type="journal article" date="2019" name="Sci. Rep.">
        <title>Orb-weaving spider Araneus ventricosus genome elucidates the spidroin gene catalogue.</title>
        <authorList>
            <person name="Kono N."/>
            <person name="Nakamura H."/>
            <person name="Ohtoshi R."/>
            <person name="Moran D.A.P."/>
            <person name="Shinohara A."/>
            <person name="Yoshida Y."/>
            <person name="Fujiwara M."/>
            <person name="Mori M."/>
            <person name="Tomita M."/>
            <person name="Arakawa K."/>
        </authorList>
    </citation>
    <scope>NUCLEOTIDE SEQUENCE [LARGE SCALE GENOMIC DNA]</scope>
</reference>
<dbReference type="EMBL" id="BGPR01000050">
    <property type="protein sequence ID" value="GBL86748.1"/>
    <property type="molecule type" value="Genomic_DNA"/>
</dbReference>
<proteinExistence type="predicted"/>
<accession>A0A4Y2B425</accession>
<name>A0A4Y2B425_ARAVE</name>